<keyword evidence="5" id="KW-0539">Nucleus</keyword>
<dbReference type="Gene3D" id="3.30.70.660">
    <property type="entry name" value="Pseudouridine synthase I, catalytic domain, C-terminal subdomain"/>
    <property type="match status" value="1"/>
</dbReference>
<feature type="region of interest" description="Disordered" evidence="6">
    <location>
        <begin position="416"/>
        <end position="452"/>
    </location>
</feature>
<gene>
    <name evidence="8" type="ORF">SAMEA4029009_CIC11G00000001877</name>
</gene>
<dbReference type="InterPro" id="IPR041707">
    <property type="entry name" value="Pus3-like"/>
</dbReference>
<evidence type="ECO:0000256" key="4">
    <source>
        <dbReference type="ARBA" id="ARBA00023235"/>
    </source>
</evidence>
<dbReference type="PANTHER" id="PTHR11142">
    <property type="entry name" value="PSEUDOURIDYLATE SYNTHASE"/>
    <property type="match status" value="1"/>
</dbReference>
<dbReference type="FunFam" id="3.30.70.580:FF:000020">
    <property type="entry name" value="tRNA pseudouridine synthase"/>
    <property type="match status" value="1"/>
</dbReference>
<dbReference type="CDD" id="cd02569">
    <property type="entry name" value="PseudoU_synth_ScPus3"/>
    <property type="match status" value="1"/>
</dbReference>
<evidence type="ECO:0000256" key="3">
    <source>
        <dbReference type="ARBA" id="ARBA00022694"/>
    </source>
</evidence>
<dbReference type="PANTHER" id="PTHR11142:SF5">
    <property type="entry name" value="TRNA PSEUDOURIDINE(38_39) SYNTHASE"/>
    <property type="match status" value="1"/>
</dbReference>
<dbReference type="FunFam" id="3.30.70.660:FF:000012">
    <property type="entry name" value="tRNA pseudouridine synthase"/>
    <property type="match status" value="1"/>
</dbReference>
<comment type="subcellular location">
    <subcellularLocation>
        <location evidence="1">Nucleus</location>
    </subcellularLocation>
</comment>
<evidence type="ECO:0000256" key="5">
    <source>
        <dbReference type="ARBA" id="ARBA00023242"/>
    </source>
</evidence>
<dbReference type="SUPFAM" id="SSF55120">
    <property type="entry name" value="Pseudouridine synthase"/>
    <property type="match status" value="1"/>
</dbReference>
<evidence type="ECO:0000313" key="9">
    <source>
        <dbReference type="Proteomes" id="UP000182259"/>
    </source>
</evidence>
<dbReference type="Proteomes" id="UP000182259">
    <property type="component" value="Chromosome V"/>
</dbReference>
<dbReference type="Pfam" id="PF01416">
    <property type="entry name" value="PseudoU_synth_1"/>
    <property type="match status" value="1"/>
</dbReference>
<keyword evidence="3" id="KW-0819">tRNA processing</keyword>
<evidence type="ECO:0000313" key="8">
    <source>
        <dbReference type="EMBL" id="SGZ57135.1"/>
    </source>
</evidence>
<evidence type="ECO:0000256" key="6">
    <source>
        <dbReference type="SAM" id="MobiDB-lite"/>
    </source>
</evidence>
<feature type="domain" description="Pseudouridine synthase I TruA alpha/beta" evidence="7">
    <location>
        <begin position="222"/>
        <end position="329"/>
    </location>
</feature>
<name>A0A1L0C0K7_9ASCO</name>
<sequence>MAAIFNAEKAAVRAVEYEKMLKKQLIKRLKELENSGDAGEVAPTSIGESGSEIAGGNVATKAKKRKFDFSSHPKRFVAFRFAYMGWNYNGLNFQYEPTPLPTVEEEILLAMTKAKLVPEADPASCNFSRCGRTDKGVSALNQVISLDVRSSLSAEDQKILLNDKKELPYLTILNALLPPDIRITAVCLRPPEGFDARFSCSYRHYKYIFKKADLDIDLMKDAAARYEGPHDFRNFCKIDGSKQITNHCREVYSAKIVHLHDDLYVFDLKGTAFLWHQVRCMVAVLFMAGQKLELPSIVDDLLNIEKYPSKPVYEMANDIPLVLYDCVFPEMEWLNSADDFDGTQKQKLAKEHGRFNAMLLDYQLKSSIAQMVESVFVKEFENESQHPDAGTINVGDGRGRNFKSYVPLSKRELGDTVETVNARHREKKQKKGEANWRRNDSVEYLEDQTRDK</sequence>
<dbReference type="EMBL" id="LT635768">
    <property type="protein sequence ID" value="SGZ57135.1"/>
    <property type="molecule type" value="Genomic_DNA"/>
</dbReference>
<accession>A0A1L0C0K7</accession>
<dbReference type="InterPro" id="IPR020097">
    <property type="entry name" value="PsdUridine_synth_TruA_a/b_dom"/>
</dbReference>
<dbReference type="InterPro" id="IPR020094">
    <property type="entry name" value="TruA/RsuA/RluB/E/F_N"/>
</dbReference>
<dbReference type="GO" id="GO:0005737">
    <property type="term" value="C:cytoplasm"/>
    <property type="evidence" value="ECO:0007669"/>
    <property type="project" value="TreeGrafter"/>
</dbReference>
<dbReference type="InterPro" id="IPR020103">
    <property type="entry name" value="PsdUridine_synth_cat_dom_sf"/>
</dbReference>
<dbReference type="GO" id="GO:0031119">
    <property type="term" value="P:tRNA pseudouridine synthesis"/>
    <property type="evidence" value="ECO:0007669"/>
    <property type="project" value="TreeGrafter"/>
</dbReference>
<dbReference type="InterPro" id="IPR001406">
    <property type="entry name" value="PsdUridine_synth_TruA"/>
</dbReference>
<dbReference type="NCBIfam" id="TIGR00071">
    <property type="entry name" value="hisT_truA"/>
    <property type="match status" value="1"/>
</dbReference>
<feature type="compositionally biased region" description="Basic and acidic residues" evidence="6">
    <location>
        <begin position="431"/>
        <end position="452"/>
    </location>
</feature>
<dbReference type="Gene3D" id="3.30.70.580">
    <property type="entry name" value="Pseudouridine synthase I, catalytic domain, N-terminal subdomain"/>
    <property type="match status" value="1"/>
</dbReference>
<protein>
    <submittedName>
        <fullName evidence="8">CIC11C00000001877</fullName>
    </submittedName>
</protein>
<dbReference type="HAMAP" id="MF_00171">
    <property type="entry name" value="TruA"/>
    <property type="match status" value="1"/>
</dbReference>
<dbReference type="GO" id="GO:1990481">
    <property type="term" value="P:mRNA pseudouridine synthesis"/>
    <property type="evidence" value="ECO:0007669"/>
    <property type="project" value="TreeGrafter"/>
</dbReference>
<dbReference type="GO" id="GO:0009982">
    <property type="term" value="F:pseudouridine synthase activity"/>
    <property type="evidence" value="ECO:0007669"/>
    <property type="project" value="InterPro"/>
</dbReference>
<proteinExistence type="inferred from homology"/>
<reference evidence="8 9" key="1">
    <citation type="submission" date="2016-10" db="EMBL/GenBank/DDBJ databases">
        <authorList>
            <person name="de Groot N.N."/>
        </authorList>
    </citation>
    <scope>NUCLEOTIDE SEQUENCE [LARGE SCALE GENOMIC DNA]</scope>
    <source>
        <strain evidence="8 9">PYCC 4715</strain>
    </source>
</reference>
<dbReference type="AlphaFoldDB" id="A0A1L0C0K7"/>
<organism evidence="8 9">
    <name type="scientific">Sungouiella intermedia</name>
    <dbReference type="NCBI Taxonomy" id="45354"/>
    <lineage>
        <taxon>Eukaryota</taxon>
        <taxon>Fungi</taxon>
        <taxon>Dikarya</taxon>
        <taxon>Ascomycota</taxon>
        <taxon>Saccharomycotina</taxon>
        <taxon>Pichiomycetes</taxon>
        <taxon>Metschnikowiaceae</taxon>
        <taxon>Sungouiella</taxon>
    </lineage>
</organism>
<dbReference type="GO" id="GO:0003723">
    <property type="term" value="F:RNA binding"/>
    <property type="evidence" value="ECO:0007669"/>
    <property type="project" value="InterPro"/>
</dbReference>
<dbReference type="InterPro" id="IPR020095">
    <property type="entry name" value="PsdUridine_synth_TruA_C"/>
</dbReference>
<dbReference type="GO" id="GO:0005634">
    <property type="term" value="C:nucleus"/>
    <property type="evidence" value="ECO:0007669"/>
    <property type="project" value="UniProtKB-SubCell"/>
</dbReference>
<keyword evidence="4" id="KW-0413">Isomerase</keyword>
<evidence type="ECO:0000256" key="2">
    <source>
        <dbReference type="ARBA" id="ARBA00009375"/>
    </source>
</evidence>
<evidence type="ECO:0000256" key="1">
    <source>
        <dbReference type="ARBA" id="ARBA00004123"/>
    </source>
</evidence>
<comment type="similarity">
    <text evidence="2">Belongs to the tRNA pseudouridine synthase TruA family.</text>
</comment>
<evidence type="ECO:0000259" key="7">
    <source>
        <dbReference type="Pfam" id="PF01416"/>
    </source>
</evidence>